<evidence type="ECO:0000256" key="5">
    <source>
        <dbReference type="ARBA" id="ARBA00023136"/>
    </source>
</evidence>
<gene>
    <name evidence="8" type="ORF">SAMN05660330_02040</name>
</gene>
<dbReference type="Pfam" id="PF05140">
    <property type="entry name" value="ResB"/>
    <property type="match status" value="2"/>
</dbReference>
<feature type="transmembrane region" description="Helical" evidence="6">
    <location>
        <begin position="163"/>
        <end position="184"/>
    </location>
</feature>
<dbReference type="GO" id="GO:0016020">
    <property type="term" value="C:membrane"/>
    <property type="evidence" value="ECO:0007669"/>
    <property type="project" value="UniProtKB-SubCell"/>
</dbReference>
<dbReference type="InterPro" id="IPR007816">
    <property type="entry name" value="ResB-like_domain"/>
</dbReference>
<feature type="domain" description="ResB-like" evidence="7">
    <location>
        <begin position="353"/>
        <end position="431"/>
    </location>
</feature>
<organism evidence="8 9">
    <name type="scientific">Desulforhopalus singaporensis</name>
    <dbReference type="NCBI Taxonomy" id="91360"/>
    <lineage>
        <taxon>Bacteria</taxon>
        <taxon>Pseudomonadati</taxon>
        <taxon>Thermodesulfobacteriota</taxon>
        <taxon>Desulfobulbia</taxon>
        <taxon>Desulfobulbales</taxon>
        <taxon>Desulfocapsaceae</taxon>
        <taxon>Desulforhopalus</taxon>
    </lineage>
</organism>
<dbReference type="PANTHER" id="PTHR31566:SF0">
    <property type="entry name" value="CYTOCHROME C BIOGENESIS PROTEIN CCS1, CHLOROPLASTIC"/>
    <property type="match status" value="1"/>
</dbReference>
<evidence type="ECO:0000313" key="9">
    <source>
        <dbReference type="Proteomes" id="UP000199073"/>
    </source>
</evidence>
<keyword evidence="5 6" id="KW-0472">Membrane</keyword>
<dbReference type="EMBL" id="FNJI01000012">
    <property type="protein sequence ID" value="SDP18640.1"/>
    <property type="molecule type" value="Genomic_DNA"/>
</dbReference>
<dbReference type="Proteomes" id="UP000199073">
    <property type="component" value="Unassembled WGS sequence"/>
</dbReference>
<evidence type="ECO:0000313" key="8">
    <source>
        <dbReference type="EMBL" id="SDP18640.1"/>
    </source>
</evidence>
<protein>
    <submittedName>
        <fullName evidence="8">Cytochrome c biogenesis protein</fullName>
    </submittedName>
</protein>
<sequence>MNVLNQIWDFFASVKLAIFTLCTLAVTSIIGTVVPQGEPAAYYVQNYGIKLARFIDVLDFSKMYYSWWFLGLLGLLSANLIICSIERLPRVWRLITADNGDVAAENLKKMTLSRTWTTTADQPPLSGDQCRKLLEEAGWKPAARKDRQGNLLFFSQKGRWSRLGVYFVHLSILVIFLGAIVGHFTGFKGSIMIPELNLAEKIFSSKNQSTIDLGFAIRCNSFAIDFYKNGMPKEYQSSLTVIEDGKEVFTKTIEVNSPLQYRGITFYQSSYQGYKDFIFTITDESDGDAKTFSVPFQKQFTWQDKQVRFGVVNAEALGQRVTRSKIWFKYGDSPAVSKWLDDNTTEVFDVGTGRFAVSVKQMYATGLQVAKDPGVWIVYLGCLLMLLGLYMAFFMSHKKIWLHFSEKNHSSELILAGSVNKNRFSFTSQFEKIEEHIDKNVTT</sequence>
<dbReference type="AlphaFoldDB" id="A0A1H0QN67"/>
<dbReference type="InterPro" id="IPR023494">
    <property type="entry name" value="Cyt_c_bgen_Ccs1/CcsB/ResB"/>
</dbReference>
<evidence type="ECO:0000256" key="1">
    <source>
        <dbReference type="ARBA" id="ARBA00004141"/>
    </source>
</evidence>
<feature type="transmembrane region" description="Helical" evidence="6">
    <location>
        <begin position="65"/>
        <end position="85"/>
    </location>
</feature>
<dbReference type="OrthoDB" id="9770923at2"/>
<evidence type="ECO:0000256" key="3">
    <source>
        <dbReference type="ARBA" id="ARBA00022748"/>
    </source>
</evidence>
<feature type="transmembrane region" description="Helical" evidence="6">
    <location>
        <begin position="12"/>
        <end position="34"/>
    </location>
</feature>
<keyword evidence="4 6" id="KW-1133">Transmembrane helix</keyword>
<feature type="domain" description="ResB-like" evidence="7">
    <location>
        <begin position="14"/>
        <end position="299"/>
    </location>
</feature>
<dbReference type="RefSeq" id="WP_092222443.1">
    <property type="nucleotide sequence ID" value="NZ_FNJI01000012.1"/>
</dbReference>
<proteinExistence type="predicted"/>
<keyword evidence="3" id="KW-0201">Cytochrome c-type biogenesis</keyword>
<feature type="transmembrane region" description="Helical" evidence="6">
    <location>
        <begin position="376"/>
        <end position="395"/>
    </location>
</feature>
<accession>A0A1H0QN67</accession>
<evidence type="ECO:0000259" key="7">
    <source>
        <dbReference type="Pfam" id="PF05140"/>
    </source>
</evidence>
<dbReference type="STRING" id="91360.SAMN05660330_02040"/>
<name>A0A1H0QN67_9BACT</name>
<evidence type="ECO:0000256" key="4">
    <source>
        <dbReference type="ARBA" id="ARBA00022989"/>
    </source>
</evidence>
<dbReference type="GO" id="GO:0017004">
    <property type="term" value="P:cytochrome complex assembly"/>
    <property type="evidence" value="ECO:0007669"/>
    <property type="project" value="UniProtKB-KW"/>
</dbReference>
<evidence type="ECO:0000256" key="2">
    <source>
        <dbReference type="ARBA" id="ARBA00022692"/>
    </source>
</evidence>
<evidence type="ECO:0000256" key="6">
    <source>
        <dbReference type="SAM" id="Phobius"/>
    </source>
</evidence>
<keyword evidence="9" id="KW-1185">Reference proteome</keyword>
<reference evidence="8 9" key="1">
    <citation type="submission" date="2016-10" db="EMBL/GenBank/DDBJ databases">
        <authorList>
            <person name="de Groot N.N."/>
        </authorList>
    </citation>
    <scope>NUCLEOTIDE SEQUENCE [LARGE SCALE GENOMIC DNA]</scope>
    <source>
        <strain evidence="8 9">DSM 12130</strain>
    </source>
</reference>
<comment type="subcellular location">
    <subcellularLocation>
        <location evidence="1">Membrane</location>
        <topology evidence="1">Multi-pass membrane protein</topology>
    </subcellularLocation>
</comment>
<dbReference type="PANTHER" id="PTHR31566">
    <property type="entry name" value="CYTOCHROME C BIOGENESIS PROTEIN CCS1, CHLOROPLASTIC"/>
    <property type="match status" value="1"/>
</dbReference>
<keyword evidence="2 6" id="KW-0812">Transmembrane</keyword>